<dbReference type="InterPro" id="IPR001242">
    <property type="entry name" value="Condensation_dom"/>
</dbReference>
<evidence type="ECO:0000256" key="1">
    <source>
        <dbReference type="ARBA" id="ARBA00001957"/>
    </source>
</evidence>
<dbReference type="InterPro" id="IPR006162">
    <property type="entry name" value="Ppantetheine_attach_site"/>
</dbReference>
<dbReference type="CDD" id="cd05930">
    <property type="entry name" value="A_NRPS"/>
    <property type="match status" value="1"/>
</dbReference>
<keyword evidence="4" id="KW-0597">Phosphoprotein</keyword>
<sequence>MTTPTFPLSSAQREIWFDQMLHPDMPLYNVGGYLHIPGVVNVDLFAQAVQLLVQKHDALRTVLLETSDEDGLPLQTFAPLLLAVDVGFKDFASAQKSFSEAVVWMQARLEEPFALTQPPLFRCDLLKLADDDYYCLLQYHHLITDGWGLALVARSLADIYSALVAGTAPVLDSPSYAEFIRNDRSYVESPAFQRDCDFWLAQYPSAPDHLLARNGASRSSDSSVSGIGVSTCQELMMSRTLYQRLECVAQQYQATVFQVLLGVLYVYFARTSQQSTFAVGLPVLNRANAKFKQTAGLFVGVSPVLLRSDMNASFAELLQIINTTLKAVYRHQRFPLSEIQRLVSTQPDAGTLFEVNLSFQKLDYDLSFAGIPARKTLLWSRWEQSPLVVHVQDFLGHESVKLDFVYNHAYFNAGDIARLQISFMTLLEAVVEQATIPLRDLPIMSHDDRQQLAQWSGQDAEWVDAADCLISQQFAAQTERIPNAVAVVDAATGQQLTYRELNTRANQLAHYLRTQGIGADMPVGLCVERSADMLVGLLGILKAGAVYLPIDPTYPAERIHFMLEQAQVRLVLSQQAVLERVFTPQVLPADTALFALDSQWFALLQQPLDNPPLASAAEQLAYLIYTSGSTGQPKGVMVEQGALASHTRTMQQQFGLGANDRVLQFASMSFDVALEQILPALISGARVVIAQPHWSLDEFTTHLQAQQVTVCDLPPTYLHQVLAHWQTQQWQALPASLRLMIVGNDVVPPETVALWREIGRGIRLLNAYGPTEATITATCHELDAKAISTGKVPIGRPLPGKTAYVLDTALQPLPIGVPGELYLGGSGVARGYWQRDDLTAERFLAHPFGAGRLYRTGDLARWLPDGTLEFIGRVDHQVKLRGFRIELGEIETVLNQHPDVHEAAVIVREDQPGQKRLVAYWTAKPSADVSSADIMQHLQAALPAYMVPAVCVLLEVMPQTANGKINRKALPVPAEAEAANDTQYAAPTQPVEQQLADIWASVLGRESVGIHDNFFGLGGDSILSLQVVSRARQQGLLFQPKQLFQYQTIAKLASVVEQLASTTPLNTQGQVSGKVELTPVQHWFFDQDFAEAHHHNLAFRAEVDAGLAPETFTHAWQQVTLHHDALRSRFVQQDGQWQQRCTAEVGELTLAVIDLAGLPPEEQQARWEQECCRLQASLNLATGELQRMVLFRLGAQQPARLFWCIHHLVVDGVSWRVLLEDLQTACSQLQQGQAVKLPAKTTAFQTWAAWLVQDAVPYVQAERAHWQEVCANPTATLSADYPANITANTVASQAHIVRQLSVADTRSLLQDAHQAYHTQVNDLLLTALLQAYQQRTGQSRLRLDLEGHGREVLDTPAGGVAVPAFDLSRTVGWFTSIYPVALTLQGNDTANAIKAVKEQLRAIPNRGMGYGILRYLGKADELAGQAELCFNYLGQFDTSAADTAVLRHAMLDMATQPHSPQQQRPYALEINCLVVDGQLQVDCAYSTALHKPATVEAFAGAFMTALQAVLAHCRDPQAGGYTSSDFAQAKLKQNQLDQLLNRIKVNKRK</sequence>
<dbReference type="FunFam" id="3.30.300.30:FF:000010">
    <property type="entry name" value="Enterobactin synthetase component F"/>
    <property type="match status" value="1"/>
</dbReference>
<dbReference type="EMBL" id="FNQP01000009">
    <property type="protein sequence ID" value="SEA52626.1"/>
    <property type="molecule type" value="Genomic_DNA"/>
</dbReference>
<organism evidence="6 7">
    <name type="scientific">Thiothrix caldifontis</name>
    <dbReference type="NCBI Taxonomy" id="525918"/>
    <lineage>
        <taxon>Bacteria</taxon>
        <taxon>Pseudomonadati</taxon>
        <taxon>Pseudomonadota</taxon>
        <taxon>Gammaproteobacteria</taxon>
        <taxon>Thiotrichales</taxon>
        <taxon>Thiotrichaceae</taxon>
        <taxon>Thiothrix</taxon>
    </lineage>
</organism>
<dbReference type="Pfam" id="PF13193">
    <property type="entry name" value="AMP-binding_C"/>
    <property type="match status" value="1"/>
</dbReference>
<proteinExistence type="inferred from homology"/>
<dbReference type="Proteomes" id="UP000199397">
    <property type="component" value="Unassembled WGS sequence"/>
</dbReference>
<dbReference type="Pfam" id="PF00550">
    <property type="entry name" value="PP-binding"/>
    <property type="match status" value="1"/>
</dbReference>
<evidence type="ECO:0000313" key="7">
    <source>
        <dbReference type="Proteomes" id="UP000199397"/>
    </source>
</evidence>
<dbReference type="PANTHER" id="PTHR45398:SF1">
    <property type="entry name" value="ENZYME, PUTATIVE (JCVI)-RELATED"/>
    <property type="match status" value="1"/>
</dbReference>
<dbReference type="InterPro" id="IPR000873">
    <property type="entry name" value="AMP-dep_synth/lig_dom"/>
</dbReference>
<reference evidence="6 7" key="1">
    <citation type="submission" date="2016-10" db="EMBL/GenBank/DDBJ databases">
        <authorList>
            <person name="de Groot N.N."/>
        </authorList>
    </citation>
    <scope>NUCLEOTIDE SEQUENCE [LARGE SCALE GENOMIC DNA]</scope>
    <source>
        <strain evidence="6 7">DSM 21228</strain>
    </source>
</reference>
<dbReference type="FunFam" id="3.40.50.12780:FF:000012">
    <property type="entry name" value="Non-ribosomal peptide synthetase"/>
    <property type="match status" value="1"/>
</dbReference>
<evidence type="ECO:0000256" key="4">
    <source>
        <dbReference type="ARBA" id="ARBA00022553"/>
    </source>
</evidence>
<dbReference type="SUPFAM" id="SSF47336">
    <property type="entry name" value="ACP-like"/>
    <property type="match status" value="1"/>
</dbReference>
<dbReference type="PROSITE" id="PS00455">
    <property type="entry name" value="AMP_BINDING"/>
    <property type="match status" value="1"/>
</dbReference>
<dbReference type="Gene3D" id="1.10.1200.10">
    <property type="entry name" value="ACP-like"/>
    <property type="match status" value="1"/>
</dbReference>
<dbReference type="Pfam" id="PF00668">
    <property type="entry name" value="Condensation"/>
    <property type="match status" value="2"/>
</dbReference>
<keyword evidence="3" id="KW-0596">Phosphopantetheine</keyword>
<feature type="domain" description="Carrier" evidence="5">
    <location>
        <begin position="986"/>
        <end position="1060"/>
    </location>
</feature>
<dbReference type="Gene3D" id="2.30.38.10">
    <property type="entry name" value="Luciferase, Domain 3"/>
    <property type="match status" value="1"/>
</dbReference>
<dbReference type="GO" id="GO:0031177">
    <property type="term" value="F:phosphopantetheine binding"/>
    <property type="evidence" value="ECO:0007669"/>
    <property type="project" value="InterPro"/>
</dbReference>
<dbReference type="Gene3D" id="3.30.559.30">
    <property type="entry name" value="Nonribosomal peptide synthetase, condensation domain"/>
    <property type="match status" value="2"/>
</dbReference>
<dbReference type="NCBIfam" id="TIGR01733">
    <property type="entry name" value="AA-adenyl-dom"/>
    <property type="match status" value="1"/>
</dbReference>
<dbReference type="SMART" id="SM00823">
    <property type="entry name" value="PKS_PP"/>
    <property type="match status" value="1"/>
</dbReference>
<dbReference type="RefSeq" id="WP_093067588.1">
    <property type="nucleotide sequence ID" value="NZ_FNQP01000009.1"/>
</dbReference>
<dbReference type="InterPro" id="IPR020806">
    <property type="entry name" value="PKS_PP-bd"/>
</dbReference>
<evidence type="ECO:0000313" key="6">
    <source>
        <dbReference type="EMBL" id="SEA52626.1"/>
    </source>
</evidence>
<dbReference type="FunFam" id="1.10.1200.10:FF:000005">
    <property type="entry name" value="Nonribosomal peptide synthetase 1"/>
    <property type="match status" value="1"/>
</dbReference>
<gene>
    <name evidence="6" type="ORF">SAMN05660964_01776</name>
</gene>
<evidence type="ECO:0000256" key="2">
    <source>
        <dbReference type="ARBA" id="ARBA00006432"/>
    </source>
</evidence>
<dbReference type="InterPro" id="IPR009081">
    <property type="entry name" value="PP-bd_ACP"/>
</dbReference>
<dbReference type="GO" id="GO:0044550">
    <property type="term" value="P:secondary metabolite biosynthetic process"/>
    <property type="evidence" value="ECO:0007669"/>
    <property type="project" value="UniProtKB-ARBA"/>
</dbReference>
<dbReference type="Gene3D" id="3.30.300.30">
    <property type="match status" value="1"/>
</dbReference>
<dbReference type="Gene3D" id="3.30.559.10">
    <property type="entry name" value="Chloramphenicol acetyltransferase-like domain"/>
    <property type="match status" value="2"/>
</dbReference>
<accession>A0A1H4BWX6</accession>
<dbReference type="Pfam" id="PF00501">
    <property type="entry name" value="AMP-binding"/>
    <property type="match status" value="1"/>
</dbReference>
<dbReference type="InterPro" id="IPR036736">
    <property type="entry name" value="ACP-like_sf"/>
</dbReference>
<dbReference type="NCBIfam" id="TIGR01720">
    <property type="entry name" value="NRPS-para261"/>
    <property type="match status" value="1"/>
</dbReference>
<dbReference type="PANTHER" id="PTHR45398">
    <property type="match status" value="1"/>
</dbReference>
<comment type="cofactor">
    <cofactor evidence="1">
        <name>pantetheine 4'-phosphate</name>
        <dbReference type="ChEBI" id="CHEBI:47942"/>
    </cofactor>
</comment>
<dbReference type="GO" id="GO:0003824">
    <property type="term" value="F:catalytic activity"/>
    <property type="evidence" value="ECO:0007669"/>
    <property type="project" value="InterPro"/>
</dbReference>
<protein>
    <submittedName>
        <fullName evidence="6">Non-ribosomal peptide synthase domain TIGR01720/amino acid adenylation domain-containing protein</fullName>
    </submittedName>
</protein>
<dbReference type="GO" id="GO:0043041">
    <property type="term" value="P:amino acid activation for nonribosomal peptide biosynthetic process"/>
    <property type="evidence" value="ECO:0007669"/>
    <property type="project" value="UniProtKB-ARBA"/>
</dbReference>
<dbReference type="FunFam" id="3.40.50.980:FF:000001">
    <property type="entry name" value="Non-ribosomal peptide synthetase"/>
    <property type="match status" value="1"/>
</dbReference>
<dbReference type="PROSITE" id="PS00012">
    <property type="entry name" value="PHOSPHOPANTETHEINE"/>
    <property type="match status" value="1"/>
</dbReference>
<dbReference type="OrthoDB" id="9757559at2"/>
<dbReference type="InterPro" id="IPR025110">
    <property type="entry name" value="AMP-bd_C"/>
</dbReference>
<keyword evidence="7" id="KW-1185">Reference proteome</keyword>
<dbReference type="STRING" id="525918.SAMN05660964_01776"/>
<dbReference type="Gene3D" id="3.40.50.980">
    <property type="match status" value="2"/>
</dbReference>
<dbReference type="InterPro" id="IPR020845">
    <property type="entry name" value="AMP-binding_CS"/>
</dbReference>
<comment type="similarity">
    <text evidence="2">Belongs to the ATP-dependent AMP-binding enzyme family.</text>
</comment>
<dbReference type="InterPro" id="IPR010060">
    <property type="entry name" value="NRPS_synth"/>
</dbReference>
<evidence type="ECO:0000256" key="3">
    <source>
        <dbReference type="ARBA" id="ARBA00022450"/>
    </source>
</evidence>
<dbReference type="SUPFAM" id="SSF52777">
    <property type="entry name" value="CoA-dependent acyltransferases"/>
    <property type="match status" value="4"/>
</dbReference>
<name>A0A1H4BWX6_9GAMM</name>
<dbReference type="FunFam" id="2.30.38.10:FF:000001">
    <property type="entry name" value="Non-ribosomal peptide synthetase PvdI"/>
    <property type="match status" value="1"/>
</dbReference>
<dbReference type="SUPFAM" id="SSF56801">
    <property type="entry name" value="Acetyl-CoA synthetase-like"/>
    <property type="match status" value="1"/>
</dbReference>
<dbReference type="InterPro" id="IPR023213">
    <property type="entry name" value="CAT-like_dom_sf"/>
</dbReference>
<dbReference type="InterPro" id="IPR010071">
    <property type="entry name" value="AA_adenyl_dom"/>
</dbReference>
<dbReference type="InterPro" id="IPR045851">
    <property type="entry name" value="AMP-bd_C_sf"/>
</dbReference>
<dbReference type="PROSITE" id="PS50075">
    <property type="entry name" value="CARRIER"/>
    <property type="match status" value="1"/>
</dbReference>
<evidence type="ECO:0000259" key="5">
    <source>
        <dbReference type="PROSITE" id="PS50075"/>
    </source>
</evidence>
<dbReference type="CDD" id="cd19534">
    <property type="entry name" value="E_NRPS"/>
    <property type="match status" value="1"/>
</dbReference>